<dbReference type="Pfam" id="PF00254">
    <property type="entry name" value="FKBP_C"/>
    <property type="match status" value="1"/>
</dbReference>
<dbReference type="PANTHER" id="PTHR43811">
    <property type="entry name" value="FKBP-TYPE PEPTIDYL-PROLYL CIS-TRANS ISOMERASE FKPA"/>
    <property type="match status" value="1"/>
</dbReference>
<dbReference type="SUPFAM" id="SSF54534">
    <property type="entry name" value="FKBP-like"/>
    <property type="match status" value="1"/>
</dbReference>
<evidence type="ECO:0000256" key="3">
    <source>
        <dbReference type="ARBA" id="ARBA00023110"/>
    </source>
</evidence>
<dbReference type="InterPro" id="IPR000774">
    <property type="entry name" value="PPIase_FKBP_N"/>
</dbReference>
<dbReference type="InterPro" id="IPR046357">
    <property type="entry name" value="PPIase_dom_sf"/>
</dbReference>
<gene>
    <name evidence="9" type="ORF">H8B19_14495</name>
</gene>
<dbReference type="GO" id="GO:0006457">
    <property type="term" value="P:protein folding"/>
    <property type="evidence" value="ECO:0007669"/>
    <property type="project" value="InterPro"/>
</dbReference>
<dbReference type="PROSITE" id="PS50059">
    <property type="entry name" value="FKBP_PPIASE"/>
    <property type="match status" value="1"/>
</dbReference>
<name>A0A8J6M3J0_9ALTE</name>
<dbReference type="InterPro" id="IPR001179">
    <property type="entry name" value="PPIase_FKBP_dom"/>
</dbReference>
<feature type="chain" id="PRO_5035306472" description="Peptidyl-prolyl cis-trans isomerase" evidence="7">
    <location>
        <begin position="20"/>
        <end position="162"/>
    </location>
</feature>
<feature type="signal peptide" evidence="7">
    <location>
        <begin position="1"/>
        <end position="19"/>
    </location>
</feature>
<dbReference type="Pfam" id="PF01346">
    <property type="entry name" value="FKBP_N"/>
    <property type="match status" value="1"/>
</dbReference>
<evidence type="ECO:0000256" key="6">
    <source>
        <dbReference type="RuleBase" id="RU003915"/>
    </source>
</evidence>
<dbReference type="Proteomes" id="UP000601768">
    <property type="component" value="Unassembled WGS sequence"/>
</dbReference>
<comment type="catalytic activity">
    <reaction evidence="1 5 6">
        <text>[protein]-peptidylproline (omega=180) = [protein]-peptidylproline (omega=0)</text>
        <dbReference type="Rhea" id="RHEA:16237"/>
        <dbReference type="Rhea" id="RHEA-COMP:10747"/>
        <dbReference type="Rhea" id="RHEA-COMP:10748"/>
        <dbReference type="ChEBI" id="CHEBI:83833"/>
        <dbReference type="ChEBI" id="CHEBI:83834"/>
        <dbReference type="EC" id="5.2.1.8"/>
    </reaction>
</comment>
<dbReference type="PANTHER" id="PTHR43811:SF19">
    <property type="entry name" value="39 KDA FK506-BINDING NUCLEAR PROTEIN"/>
    <property type="match status" value="1"/>
</dbReference>
<keyword evidence="10" id="KW-1185">Reference proteome</keyword>
<sequence>MMNRIKQLTLACAASTIMAGCSSTSGECSKPGAALNQVKAQVFFIENAKREGVKKSPHGYQYKVIKKGRGTRHPESGDKVLVYYQTRKLDGTLVDATQPNAPMEMNVKDVIKGWQLALADMVEGDKFTLYVPADLAYGCKANPPAFGYDEALEFDIELLKIK</sequence>
<dbReference type="PROSITE" id="PS51257">
    <property type="entry name" value="PROKAR_LIPOPROTEIN"/>
    <property type="match status" value="1"/>
</dbReference>
<proteinExistence type="inferred from homology"/>
<evidence type="ECO:0000256" key="1">
    <source>
        <dbReference type="ARBA" id="ARBA00000971"/>
    </source>
</evidence>
<keyword evidence="7" id="KW-0732">Signal</keyword>
<evidence type="ECO:0000259" key="8">
    <source>
        <dbReference type="PROSITE" id="PS50059"/>
    </source>
</evidence>
<evidence type="ECO:0000256" key="7">
    <source>
        <dbReference type="SAM" id="SignalP"/>
    </source>
</evidence>
<dbReference type="EMBL" id="JACNEP010000013">
    <property type="protein sequence ID" value="MBC3767092.1"/>
    <property type="molecule type" value="Genomic_DNA"/>
</dbReference>
<keyword evidence="4 5" id="KW-0413">Isomerase</keyword>
<protein>
    <recommendedName>
        <fullName evidence="6">Peptidyl-prolyl cis-trans isomerase</fullName>
        <ecNumber evidence="6">5.2.1.8</ecNumber>
    </recommendedName>
</protein>
<accession>A0A8J6M3J0</accession>
<dbReference type="GO" id="GO:0003755">
    <property type="term" value="F:peptidyl-prolyl cis-trans isomerase activity"/>
    <property type="evidence" value="ECO:0007669"/>
    <property type="project" value="UniProtKB-UniRule"/>
</dbReference>
<evidence type="ECO:0000256" key="5">
    <source>
        <dbReference type="PROSITE-ProRule" id="PRU00277"/>
    </source>
</evidence>
<evidence type="ECO:0000313" key="9">
    <source>
        <dbReference type="EMBL" id="MBC3767092.1"/>
    </source>
</evidence>
<feature type="domain" description="PPIase FKBP-type" evidence="8">
    <location>
        <begin position="77"/>
        <end position="162"/>
    </location>
</feature>
<dbReference type="EC" id="5.2.1.8" evidence="6"/>
<reference evidence="9" key="1">
    <citation type="journal article" date="2018" name="Int. J. Syst. Evol. Microbiol.">
        <title>Neptunicella marina gen. nov., sp. nov., isolated from surface seawater.</title>
        <authorList>
            <person name="Liu X."/>
            <person name="Lai Q."/>
            <person name="Du Y."/>
            <person name="Zhang X."/>
            <person name="Liu Z."/>
            <person name="Sun F."/>
            <person name="Shao Z."/>
        </authorList>
    </citation>
    <scope>NUCLEOTIDE SEQUENCE</scope>
    <source>
        <strain evidence="9">S27-2</strain>
    </source>
</reference>
<evidence type="ECO:0000313" key="10">
    <source>
        <dbReference type="Proteomes" id="UP000601768"/>
    </source>
</evidence>
<evidence type="ECO:0000256" key="2">
    <source>
        <dbReference type="ARBA" id="ARBA00006577"/>
    </source>
</evidence>
<dbReference type="Gene3D" id="3.10.50.40">
    <property type="match status" value="1"/>
</dbReference>
<organism evidence="9 10">
    <name type="scientific">Neptunicella marina</name>
    <dbReference type="NCBI Taxonomy" id="2125989"/>
    <lineage>
        <taxon>Bacteria</taxon>
        <taxon>Pseudomonadati</taxon>
        <taxon>Pseudomonadota</taxon>
        <taxon>Gammaproteobacteria</taxon>
        <taxon>Alteromonadales</taxon>
        <taxon>Alteromonadaceae</taxon>
        <taxon>Neptunicella</taxon>
    </lineage>
</organism>
<comment type="caution">
    <text evidence="9">The sequence shown here is derived from an EMBL/GenBank/DDBJ whole genome shotgun (WGS) entry which is preliminary data.</text>
</comment>
<dbReference type="RefSeq" id="WP_186507607.1">
    <property type="nucleotide sequence ID" value="NZ_JACNEP010000013.1"/>
</dbReference>
<evidence type="ECO:0000256" key="4">
    <source>
        <dbReference type="ARBA" id="ARBA00023235"/>
    </source>
</evidence>
<keyword evidence="3 5" id="KW-0697">Rotamase</keyword>
<comment type="similarity">
    <text evidence="2 6">Belongs to the FKBP-type PPIase family.</text>
</comment>
<dbReference type="AlphaFoldDB" id="A0A8J6M3J0"/>
<reference evidence="9" key="2">
    <citation type="submission" date="2020-08" db="EMBL/GenBank/DDBJ databases">
        <authorList>
            <person name="Lai Q."/>
        </authorList>
    </citation>
    <scope>NUCLEOTIDE SEQUENCE</scope>
    <source>
        <strain evidence="9">S27-2</strain>
    </source>
</reference>